<evidence type="ECO:0000256" key="2">
    <source>
        <dbReference type="ARBA" id="ARBA00023002"/>
    </source>
</evidence>
<dbReference type="PANTHER" id="PTHR13847:SF280">
    <property type="entry name" value="D-AMINO ACID DEHYDROGENASE"/>
    <property type="match status" value="1"/>
</dbReference>
<dbReference type="SUPFAM" id="SSF54373">
    <property type="entry name" value="FAD-linked reductases, C-terminal domain"/>
    <property type="match status" value="1"/>
</dbReference>
<dbReference type="InterPro" id="IPR006076">
    <property type="entry name" value="FAD-dep_OxRdtase"/>
</dbReference>
<dbReference type="PANTHER" id="PTHR13847">
    <property type="entry name" value="SARCOSINE DEHYDROGENASE-RELATED"/>
    <property type="match status" value="1"/>
</dbReference>
<dbReference type="Proteomes" id="UP000252132">
    <property type="component" value="Unassembled WGS sequence"/>
</dbReference>
<dbReference type="GO" id="GO:0005737">
    <property type="term" value="C:cytoplasm"/>
    <property type="evidence" value="ECO:0007669"/>
    <property type="project" value="TreeGrafter"/>
</dbReference>
<dbReference type="AlphaFoldDB" id="A0A368E1D7"/>
<gene>
    <name evidence="4" type="ORF">DBW69_01855</name>
</gene>
<keyword evidence="2" id="KW-0560">Oxidoreductase</keyword>
<accession>A0A368E1D7</accession>
<dbReference type="Gene3D" id="3.30.9.10">
    <property type="entry name" value="D-Amino Acid Oxidase, subunit A, domain 2"/>
    <property type="match status" value="1"/>
</dbReference>
<protein>
    <submittedName>
        <fullName evidence="4">FAD-dependent oxidoreductase</fullName>
    </submittedName>
</protein>
<feature type="domain" description="FAD dependent oxidoreductase" evidence="3">
    <location>
        <begin position="3"/>
        <end position="402"/>
    </location>
</feature>
<sequence length="427" mass="46585">MSRVIVIGGGIVGVTSAWALLNDGHEVTLLEAEQNIAGQTSFANGGQIAVSDSAPWAAPSVPFKVMRWLGRKDAPFRLRPRLDTAQWRWLYLFLLNCRGQALSAGTERNLHLATYSLSCLQQTRSKLGNDFSYDDSQAGIVRLIGNQKEADAAREYFAKHHQDEKIIWMEPSELAAKDTAFEPAVKRNLIAGAVMGVTDESGDARIFATKLATEFENRGGEIRTNCRVTDFISQNGYVQGVTTEQGDISADRVVLSSGVASKALAKKIGITIPVLPIKGYSVTVPIIDESRVPISSCTDLKHRLVISRLGMRLRVAGFAEIGSDKACDAGRAAAARDRLEALFPDAADYQSFDNWMGFRPMTPDGAPIIGEAETLRNLWFNTGHGTLGWTLSHGTAQLLTDMMAGRKTALDMKPYKIKRSYVSGIFG</sequence>
<evidence type="ECO:0000313" key="4">
    <source>
        <dbReference type="EMBL" id="RCL77907.1"/>
    </source>
</evidence>
<organism evidence="4 5">
    <name type="scientific">PS1 clade bacterium</name>
    <dbReference type="NCBI Taxonomy" id="2175152"/>
    <lineage>
        <taxon>Bacteria</taxon>
        <taxon>Pseudomonadati</taxon>
        <taxon>Pseudomonadota</taxon>
        <taxon>Alphaproteobacteria</taxon>
        <taxon>PS1 clade</taxon>
    </lineage>
</organism>
<dbReference type="SUPFAM" id="SSF51905">
    <property type="entry name" value="FAD/NAD(P)-binding domain"/>
    <property type="match status" value="1"/>
</dbReference>
<evidence type="ECO:0000259" key="3">
    <source>
        <dbReference type="Pfam" id="PF01266"/>
    </source>
</evidence>
<name>A0A368E1D7_9PROT</name>
<proteinExistence type="inferred from homology"/>
<reference evidence="4 5" key="1">
    <citation type="journal article" date="2018" name="Microbiome">
        <title>Fine metagenomic profile of the Mediterranean stratified and mixed water columns revealed by assembly and recruitment.</title>
        <authorList>
            <person name="Haro-Moreno J.M."/>
            <person name="Lopez-Perez M."/>
            <person name="De La Torre J.R."/>
            <person name="Picazo A."/>
            <person name="Camacho A."/>
            <person name="Rodriguez-Valera F."/>
        </authorList>
    </citation>
    <scope>NUCLEOTIDE SEQUENCE [LARGE SCALE GENOMIC DNA]</scope>
    <source>
        <strain evidence="4">MED-G55</strain>
    </source>
</reference>
<dbReference type="GO" id="GO:0005886">
    <property type="term" value="C:plasma membrane"/>
    <property type="evidence" value="ECO:0007669"/>
    <property type="project" value="TreeGrafter"/>
</dbReference>
<evidence type="ECO:0000256" key="1">
    <source>
        <dbReference type="ARBA" id="ARBA00009410"/>
    </source>
</evidence>
<dbReference type="GO" id="GO:0008718">
    <property type="term" value="F:D-amino-acid dehydrogenase activity"/>
    <property type="evidence" value="ECO:0007669"/>
    <property type="project" value="TreeGrafter"/>
</dbReference>
<dbReference type="Gene3D" id="3.50.50.60">
    <property type="entry name" value="FAD/NAD(P)-binding domain"/>
    <property type="match status" value="2"/>
</dbReference>
<dbReference type="EMBL" id="QOQF01000004">
    <property type="protein sequence ID" value="RCL77907.1"/>
    <property type="molecule type" value="Genomic_DNA"/>
</dbReference>
<evidence type="ECO:0000313" key="5">
    <source>
        <dbReference type="Proteomes" id="UP000252132"/>
    </source>
</evidence>
<dbReference type="Pfam" id="PF01266">
    <property type="entry name" value="DAO"/>
    <property type="match status" value="1"/>
</dbReference>
<dbReference type="NCBIfam" id="NF001933">
    <property type="entry name" value="PRK00711.1"/>
    <property type="match status" value="1"/>
</dbReference>
<comment type="caution">
    <text evidence="4">The sequence shown here is derived from an EMBL/GenBank/DDBJ whole genome shotgun (WGS) entry which is preliminary data.</text>
</comment>
<comment type="similarity">
    <text evidence="1">Belongs to the DadA oxidoreductase family.</text>
</comment>
<dbReference type="GO" id="GO:0055130">
    <property type="term" value="P:D-alanine catabolic process"/>
    <property type="evidence" value="ECO:0007669"/>
    <property type="project" value="TreeGrafter"/>
</dbReference>
<dbReference type="InterPro" id="IPR036188">
    <property type="entry name" value="FAD/NAD-bd_sf"/>
</dbReference>